<comment type="caution">
    <text evidence="2">The sequence shown here is derived from an EMBL/GenBank/DDBJ whole genome shotgun (WGS) entry which is preliminary data.</text>
</comment>
<dbReference type="EMBL" id="BMQC01000009">
    <property type="protein sequence ID" value="GGK34569.1"/>
    <property type="molecule type" value="Genomic_DNA"/>
</dbReference>
<dbReference type="Proteomes" id="UP000662200">
    <property type="component" value="Unassembled WGS sequence"/>
</dbReference>
<evidence type="ECO:0000313" key="2">
    <source>
        <dbReference type="EMBL" id="GGK34569.1"/>
    </source>
</evidence>
<protein>
    <recommendedName>
        <fullName evidence="4">Secreted protein</fullName>
    </recommendedName>
</protein>
<proteinExistence type="predicted"/>
<accession>A0A8J3BSM6</accession>
<organism evidence="2 3">
    <name type="scientific">Pilimelia terevasa</name>
    <dbReference type="NCBI Taxonomy" id="53372"/>
    <lineage>
        <taxon>Bacteria</taxon>
        <taxon>Bacillati</taxon>
        <taxon>Actinomycetota</taxon>
        <taxon>Actinomycetes</taxon>
        <taxon>Micromonosporales</taxon>
        <taxon>Micromonosporaceae</taxon>
        <taxon>Pilimelia</taxon>
    </lineage>
</organism>
<name>A0A8J3BSM6_9ACTN</name>
<evidence type="ECO:0008006" key="4">
    <source>
        <dbReference type="Google" id="ProtNLM"/>
    </source>
</evidence>
<reference evidence="2" key="2">
    <citation type="submission" date="2020-09" db="EMBL/GenBank/DDBJ databases">
        <authorList>
            <person name="Sun Q."/>
            <person name="Ohkuma M."/>
        </authorList>
    </citation>
    <scope>NUCLEOTIDE SEQUENCE</scope>
    <source>
        <strain evidence="2">JCM 3091</strain>
    </source>
</reference>
<evidence type="ECO:0000256" key="1">
    <source>
        <dbReference type="SAM" id="SignalP"/>
    </source>
</evidence>
<reference evidence="2" key="1">
    <citation type="journal article" date="2014" name="Int. J. Syst. Evol. Microbiol.">
        <title>Complete genome sequence of Corynebacterium casei LMG S-19264T (=DSM 44701T), isolated from a smear-ripened cheese.</title>
        <authorList>
            <consortium name="US DOE Joint Genome Institute (JGI-PGF)"/>
            <person name="Walter F."/>
            <person name="Albersmeier A."/>
            <person name="Kalinowski J."/>
            <person name="Ruckert C."/>
        </authorList>
    </citation>
    <scope>NUCLEOTIDE SEQUENCE</scope>
    <source>
        <strain evidence="2">JCM 3091</strain>
    </source>
</reference>
<feature type="chain" id="PRO_5035307211" description="Secreted protein" evidence="1">
    <location>
        <begin position="24"/>
        <end position="142"/>
    </location>
</feature>
<keyword evidence="3" id="KW-1185">Reference proteome</keyword>
<evidence type="ECO:0000313" key="3">
    <source>
        <dbReference type="Proteomes" id="UP000662200"/>
    </source>
</evidence>
<dbReference type="AlphaFoldDB" id="A0A8J3BSM6"/>
<feature type="signal peptide" evidence="1">
    <location>
        <begin position="1"/>
        <end position="23"/>
    </location>
</feature>
<gene>
    <name evidence="2" type="ORF">GCM10010124_29040</name>
</gene>
<dbReference type="RefSeq" id="WP_189114848.1">
    <property type="nucleotide sequence ID" value="NZ_BMQC01000009.1"/>
</dbReference>
<sequence length="142" mass="14920">MRATLIMLMAAASVATAATPAHAIPSAPDLLSDAPKTVHVDPATGRILAVRSGASDRVSNRPICHDGDACYYAGRAPLANQGFYGAPGKYPGNWPVRSGYYTGQYTATFCWTKACGPKTGPRTEVWYGDGTQTVTGTSVTIH</sequence>
<keyword evidence="1" id="KW-0732">Signal</keyword>